<sequence length="192" mass="20731">MKARKVKVLIGLLVSLGAPFAQADNDVEGSGGVLNITGSLYETPCSLAMASQHQTVDLDVVSRNELKHPGDQAMPMAFQIRLQDCRRTAGSIRSERSGNLVWSAYEPVLSATFVAPADADDPRLVKVQGVTGMGLQLTDLLGRDVTLGSRGEPLFLALGDNTLTWYVHPTRTSAPLTNGAFRSVVDFRLNYE</sequence>
<evidence type="ECO:0000313" key="4">
    <source>
        <dbReference type="Proteomes" id="UP000027308"/>
    </source>
</evidence>
<feature type="signal peptide" evidence="1">
    <location>
        <begin position="1"/>
        <end position="23"/>
    </location>
</feature>
<proteinExistence type="predicted"/>
<dbReference type="GO" id="GO:0043709">
    <property type="term" value="P:cell adhesion involved in single-species biofilm formation"/>
    <property type="evidence" value="ECO:0007669"/>
    <property type="project" value="TreeGrafter"/>
</dbReference>
<protein>
    <submittedName>
        <fullName evidence="3">Fimbrial protein</fullName>
    </submittedName>
</protein>
<evidence type="ECO:0000259" key="2">
    <source>
        <dbReference type="Pfam" id="PF00419"/>
    </source>
</evidence>
<evidence type="ECO:0000256" key="1">
    <source>
        <dbReference type="SAM" id="SignalP"/>
    </source>
</evidence>
<dbReference type="Gene3D" id="2.60.40.1090">
    <property type="entry name" value="Fimbrial-type adhesion domain"/>
    <property type="match status" value="1"/>
</dbReference>
<dbReference type="Pfam" id="PF00419">
    <property type="entry name" value="Fimbrial"/>
    <property type="match status" value="1"/>
</dbReference>
<dbReference type="InterPro" id="IPR000259">
    <property type="entry name" value="Adhesion_dom_fimbrial"/>
</dbReference>
<dbReference type="OrthoDB" id="6466218at2"/>
<dbReference type="SUPFAM" id="SSF49401">
    <property type="entry name" value="Bacterial adhesins"/>
    <property type="match status" value="1"/>
</dbReference>
<reference evidence="3 4" key="1">
    <citation type="submission" date="2014-05" db="EMBL/GenBank/DDBJ databases">
        <title>Pseudomonas simiae WCS417.</title>
        <authorList>
            <person name="Berendsen R.L."/>
        </authorList>
    </citation>
    <scope>NUCLEOTIDE SEQUENCE [LARGE SCALE GENOMIC DNA]</scope>
    <source>
        <strain evidence="3 4">WCS417</strain>
    </source>
</reference>
<dbReference type="GO" id="GO:0009289">
    <property type="term" value="C:pilus"/>
    <property type="evidence" value="ECO:0007669"/>
    <property type="project" value="InterPro"/>
</dbReference>
<dbReference type="eggNOG" id="COG3539">
    <property type="taxonomic scope" value="Bacteria"/>
</dbReference>
<evidence type="ECO:0000313" key="3">
    <source>
        <dbReference type="EMBL" id="AIB38778.1"/>
    </source>
</evidence>
<feature type="chain" id="PRO_5009945020" evidence="1">
    <location>
        <begin position="24"/>
        <end position="192"/>
    </location>
</feature>
<dbReference type="PANTHER" id="PTHR33420:SF26">
    <property type="entry name" value="FIMBRIAL SUBUNIT"/>
    <property type="match status" value="1"/>
</dbReference>
<dbReference type="InterPro" id="IPR050263">
    <property type="entry name" value="Bact_Fimbrial_Adh_Pro"/>
</dbReference>
<organism evidence="3 4">
    <name type="scientific">Pseudomonas simiae</name>
    <dbReference type="NCBI Taxonomy" id="321846"/>
    <lineage>
        <taxon>Bacteria</taxon>
        <taxon>Pseudomonadati</taxon>
        <taxon>Pseudomonadota</taxon>
        <taxon>Gammaproteobacteria</taxon>
        <taxon>Pseudomonadales</taxon>
        <taxon>Pseudomonadaceae</taxon>
        <taxon>Pseudomonas</taxon>
    </lineage>
</organism>
<dbReference type="AlphaFoldDB" id="A0A1N7ULG6"/>
<dbReference type="Proteomes" id="UP000027308">
    <property type="component" value="Chromosome"/>
</dbReference>
<gene>
    <name evidence="3" type="ORF">PS417_25000</name>
</gene>
<accession>A0A1N7ULG6</accession>
<dbReference type="PANTHER" id="PTHR33420">
    <property type="entry name" value="FIMBRIAL SUBUNIT ELFA-RELATED"/>
    <property type="match status" value="1"/>
</dbReference>
<dbReference type="EMBL" id="CP007637">
    <property type="protein sequence ID" value="AIB38778.1"/>
    <property type="molecule type" value="Genomic_DNA"/>
</dbReference>
<name>A0A1N7ULG6_9PSED</name>
<dbReference type="RefSeq" id="WP_038453882.1">
    <property type="nucleotide sequence ID" value="NZ_CP007637.1"/>
</dbReference>
<keyword evidence="1" id="KW-0732">Signal</keyword>
<dbReference type="InterPro" id="IPR036937">
    <property type="entry name" value="Adhesion_dom_fimbrial_sf"/>
</dbReference>
<dbReference type="InterPro" id="IPR008966">
    <property type="entry name" value="Adhesion_dom_sf"/>
</dbReference>
<feature type="domain" description="Fimbrial-type adhesion" evidence="2">
    <location>
        <begin position="35"/>
        <end position="191"/>
    </location>
</feature>